<dbReference type="InterPro" id="IPR030548">
    <property type="entry name" value="RAD51B"/>
</dbReference>
<dbReference type="GO" id="GO:0003697">
    <property type="term" value="F:single-stranded DNA binding"/>
    <property type="evidence" value="ECO:0007669"/>
    <property type="project" value="TreeGrafter"/>
</dbReference>
<proteinExistence type="predicted"/>
<protein>
    <submittedName>
        <fullName evidence="1">Uncharacterized protein</fullName>
    </submittedName>
</protein>
<name>A0A9J5WRV5_SOLCO</name>
<dbReference type="GO" id="GO:0003690">
    <property type="term" value="F:double-stranded DNA binding"/>
    <property type="evidence" value="ECO:0007669"/>
    <property type="project" value="TreeGrafter"/>
</dbReference>
<dbReference type="AlphaFoldDB" id="A0A9J5WRV5"/>
<dbReference type="OrthoDB" id="1741634at2759"/>
<dbReference type="EMBL" id="JACXVP010000011">
    <property type="protein sequence ID" value="KAG5578561.1"/>
    <property type="molecule type" value="Genomic_DNA"/>
</dbReference>
<keyword evidence="2" id="KW-1185">Reference proteome</keyword>
<dbReference type="GO" id="GO:0008094">
    <property type="term" value="F:ATP-dependent activity, acting on DNA"/>
    <property type="evidence" value="ECO:0007669"/>
    <property type="project" value="TreeGrafter"/>
</dbReference>
<dbReference type="GO" id="GO:0000724">
    <property type="term" value="P:double-strand break repair via homologous recombination"/>
    <property type="evidence" value="ECO:0007669"/>
    <property type="project" value="InterPro"/>
</dbReference>
<reference evidence="1 2" key="1">
    <citation type="submission" date="2020-09" db="EMBL/GenBank/DDBJ databases">
        <title>De no assembly of potato wild relative species, Solanum commersonii.</title>
        <authorList>
            <person name="Cho K."/>
        </authorList>
    </citation>
    <scope>NUCLEOTIDE SEQUENCE [LARGE SCALE GENOMIC DNA]</scope>
    <source>
        <strain evidence="1">LZ3.2</strain>
        <tissue evidence="1">Leaf</tissue>
    </source>
</reference>
<dbReference type="GO" id="GO:0033063">
    <property type="term" value="C:Rad51B-Rad51C-Rad51D-XRCC2 complex"/>
    <property type="evidence" value="ECO:0007669"/>
    <property type="project" value="InterPro"/>
</dbReference>
<dbReference type="PANTHER" id="PTHR46456:SF1">
    <property type="entry name" value="DNA REPAIR PROTEIN RAD51 HOMOLOG 2"/>
    <property type="match status" value="1"/>
</dbReference>
<accession>A0A9J5WRV5</accession>
<dbReference type="PANTHER" id="PTHR46456">
    <property type="entry name" value="DNA REPAIR PROTEIN RAD51 HOMOLOG 2"/>
    <property type="match status" value="1"/>
</dbReference>
<evidence type="ECO:0000313" key="2">
    <source>
        <dbReference type="Proteomes" id="UP000824120"/>
    </source>
</evidence>
<dbReference type="Proteomes" id="UP000824120">
    <property type="component" value="Chromosome 11"/>
</dbReference>
<comment type="caution">
    <text evidence="1">The sequence shown here is derived from an EMBL/GenBank/DDBJ whole genome shotgun (WGS) entry which is preliminary data.</text>
</comment>
<dbReference type="GO" id="GO:0000400">
    <property type="term" value="F:four-way junction DNA binding"/>
    <property type="evidence" value="ECO:0007669"/>
    <property type="project" value="TreeGrafter"/>
</dbReference>
<sequence>MCFLDFFCIWWLLELWVSSVLSVVFASFCLKLSLLASLPSSYGGLDGSRLPRMIEIGFNSFPEVFQTEGMAQEMAGRILVLRPTSLSEFTDRSVAALPMNCYSEF</sequence>
<organism evidence="1 2">
    <name type="scientific">Solanum commersonii</name>
    <name type="common">Commerson's wild potato</name>
    <name type="synonym">Commerson's nightshade</name>
    <dbReference type="NCBI Taxonomy" id="4109"/>
    <lineage>
        <taxon>Eukaryota</taxon>
        <taxon>Viridiplantae</taxon>
        <taxon>Streptophyta</taxon>
        <taxon>Embryophyta</taxon>
        <taxon>Tracheophyta</taxon>
        <taxon>Spermatophyta</taxon>
        <taxon>Magnoliopsida</taxon>
        <taxon>eudicotyledons</taxon>
        <taxon>Gunneridae</taxon>
        <taxon>Pentapetalae</taxon>
        <taxon>asterids</taxon>
        <taxon>lamiids</taxon>
        <taxon>Solanales</taxon>
        <taxon>Solanaceae</taxon>
        <taxon>Solanoideae</taxon>
        <taxon>Solaneae</taxon>
        <taxon>Solanum</taxon>
    </lineage>
</organism>
<evidence type="ECO:0000313" key="1">
    <source>
        <dbReference type="EMBL" id="KAG5578561.1"/>
    </source>
</evidence>
<dbReference type="GO" id="GO:0005657">
    <property type="term" value="C:replication fork"/>
    <property type="evidence" value="ECO:0007669"/>
    <property type="project" value="TreeGrafter"/>
</dbReference>
<gene>
    <name evidence="1" type="ORF">H5410_058695</name>
</gene>